<proteinExistence type="predicted"/>
<organism evidence="1 2">
    <name type="scientific">Pseudomonas edaphica</name>
    <dbReference type="NCBI Taxonomy" id="2006980"/>
    <lineage>
        <taxon>Bacteria</taxon>
        <taxon>Pseudomonadati</taxon>
        <taxon>Pseudomonadota</taxon>
        <taxon>Gammaproteobacteria</taxon>
        <taxon>Pseudomonadales</taxon>
        <taxon>Pseudomonadaceae</taxon>
        <taxon>Pseudomonas</taxon>
    </lineage>
</organism>
<dbReference type="Proteomes" id="UP000304941">
    <property type="component" value="Unassembled WGS sequence"/>
</dbReference>
<sequence>MGYAGLRLFSMFAMCVSYCSEAYFFVPQEYLGRGAEDIGFSEFVFAKNVECINFKGLDFKNRKYKDDVYFFDRAGIDERPLKGVGGLFKNHYRECETSFSNVTYLRGFDCSNCKFAECFISCSHYDKARCHYEGLVTCPTARPAVSYKIGDQLINAEEIKKRKCFFEIGRLSVINVLCAACNHSRSSLNA</sequence>
<accession>A0ABY2U7U2</accession>
<evidence type="ECO:0000313" key="1">
    <source>
        <dbReference type="EMBL" id="TLG92285.1"/>
    </source>
</evidence>
<comment type="caution">
    <text evidence="1">The sequence shown here is derived from an EMBL/GenBank/DDBJ whole genome shotgun (WGS) entry which is preliminary data.</text>
</comment>
<evidence type="ECO:0000313" key="2">
    <source>
        <dbReference type="Proteomes" id="UP000304941"/>
    </source>
</evidence>
<dbReference type="EMBL" id="VBVZ01000101">
    <property type="protein sequence ID" value="TLG92285.1"/>
    <property type="molecule type" value="Genomic_DNA"/>
</dbReference>
<reference evidence="1 2" key="1">
    <citation type="submission" date="2019-05" db="EMBL/GenBank/DDBJ databases">
        <title>Pseudomonas edaphica sp. nov., isolated from rhizospheric soil of Cistus ladanifer L. in Spain.</title>
        <authorList>
            <person name="Peix A."/>
        </authorList>
    </citation>
    <scope>NUCLEOTIDE SEQUENCE [LARGE SCALE GENOMIC DNA]</scope>
    <source>
        <strain evidence="1 2">RD25</strain>
    </source>
</reference>
<dbReference type="RefSeq" id="WP_138450549.1">
    <property type="nucleotide sequence ID" value="NZ_VBVZ01000101.1"/>
</dbReference>
<protein>
    <submittedName>
        <fullName evidence="1">Uncharacterized protein</fullName>
    </submittedName>
</protein>
<keyword evidence="2" id="KW-1185">Reference proteome</keyword>
<name>A0ABY2U7U2_9PSED</name>
<gene>
    <name evidence="1" type="ORF">FEM54_09240</name>
</gene>